<gene>
    <name evidence="3" type="ORF">V1634_05200</name>
</gene>
<evidence type="ECO:0000259" key="1">
    <source>
        <dbReference type="Pfam" id="PF14742"/>
    </source>
</evidence>
<evidence type="ECO:0000313" key="3">
    <source>
        <dbReference type="EMBL" id="MEE6306227.1"/>
    </source>
</evidence>
<feature type="domain" description="Mannosylglycerate hydrolase MGH1-like glycoside hydrolase" evidence="2">
    <location>
        <begin position="430"/>
        <end position="586"/>
    </location>
</feature>
<sequence length="680" mass="76852">MVKDLVSILDGNTFMLSDSTGDVDPSPDYPSGLFAWDTRFLSKWVLTIDGERLHALSIDDLQYFESRFFLVPGQPTHYVDAKTSVIRHRSLGGAFEEQLTVLNHRDEPVALTLRMEIDSDFADVFDAREARHMSERAVKFVEEGRLRLRHQRDRHVSETIVTSSEPAEIDAEGLTFRIELDAHGTWSTTIRATGIIQGAGGRDVRENLRGYQQVRPEKRRELQEWLALAPKLSCDSETLAETYRRSLIDLAALQYTGLTSQMKLTATGLPWYMTLFGRHSLITGYQTLPFMPQIARSALWVLALLQGGRIDDFRDEEPGKIMHEIRYGEPGGFEDTPYTTYYGTADCTPLFVILLDEYERWTGDADTVRLMEYEARSALAWIDTYGNLMGDGYVWYECRSPGGLENQGWKDSWNSIMYADGRLPGKPRATCELQGYAYDAKIRGARLARTFWNDPAYADRLEREAADLRSRFNRDFWIADRGYYALALDAEGGQVDALASNMGHLLWSGIVDESRAGIVADHLLNRPLFSGWGVRTLAYDQAWYNPVGYHNGAIWPSDNSLIALGLRRYGFADQAARLAVTMIEASGYFGGRMPEAFAGYDRRLTRYPVQYPRACSPHCSSAGTPLVLLRSLLGLRPHQDHLAVDPAIPERLGRIELIGIPGRWGRIDAFGRGRVRLEPE</sequence>
<dbReference type="Gene3D" id="1.50.10.10">
    <property type="match status" value="1"/>
</dbReference>
<proteinExistence type="predicted"/>
<keyword evidence="4" id="KW-1185">Reference proteome</keyword>
<protein>
    <submittedName>
        <fullName evidence="3">Glycogen debranching N-terminal domain-containing protein</fullName>
    </submittedName>
</protein>
<dbReference type="Pfam" id="PF22422">
    <property type="entry name" value="MGH1-like_GH"/>
    <property type="match status" value="1"/>
</dbReference>
<accession>A0ABU7S9C2</accession>
<dbReference type="InterPro" id="IPR008928">
    <property type="entry name" value="6-hairpin_glycosidase_sf"/>
</dbReference>
<dbReference type="Proteomes" id="UP001339911">
    <property type="component" value="Unassembled WGS sequence"/>
</dbReference>
<name>A0ABU7S9C2_9ACTN</name>
<evidence type="ECO:0000259" key="2">
    <source>
        <dbReference type="Pfam" id="PF22422"/>
    </source>
</evidence>
<organism evidence="3 4">
    <name type="scientific">Plantactinospora veratri</name>
    <dbReference type="NCBI Taxonomy" id="1436122"/>
    <lineage>
        <taxon>Bacteria</taxon>
        <taxon>Bacillati</taxon>
        <taxon>Actinomycetota</taxon>
        <taxon>Actinomycetes</taxon>
        <taxon>Micromonosporales</taxon>
        <taxon>Micromonosporaceae</taxon>
        <taxon>Plantactinospora</taxon>
    </lineage>
</organism>
<dbReference type="RefSeq" id="WP_331206760.1">
    <property type="nucleotide sequence ID" value="NZ_JAZGQL010000004.1"/>
</dbReference>
<reference evidence="3 4" key="1">
    <citation type="submission" date="2024-01" db="EMBL/GenBank/DDBJ databases">
        <title>Genome insights into Plantactinospora veratri sp. nov.</title>
        <authorList>
            <person name="Wang L."/>
        </authorList>
    </citation>
    <scope>NUCLEOTIDE SEQUENCE [LARGE SCALE GENOMIC DNA]</scope>
    <source>
        <strain evidence="3 4">NEAU-FHS4</strain>
    </source>
</reference>
<dbReference type="SUPFAM" id="SSF48208">
    <property type="entry name" value="Six-hairpin glycosidases"/>
    <property type="match status" value="1"/>
</dbReference>
<dbReference type="Pfam" id="PF14742">
    <property type="entry name" value="GDE_N_bis"/>
    <property type="match status" value="1"/>
</dbReference>
<dbReference type="EMBL" id="JAZGQL010000004">
    <property type="protein sequence ID" value="MEE6306227.1"/>
    <property type="molecule type" value="Genomic_DNA"/>
</dbReference>
<evidence type="ECO:0000313" key="4">
    <source>
        <dbReference type="Proteomes" id="UP001339911"/>
    </source>
</evidence>
<dbReference type="InterPro" id="IPR032856">
    <property type="entry name" value="GDE_N_bis"/>
</dbReference>
<comment type="caution">
    <text evidence="3">The sequence shown here is derived from an EMBL/GenBank/DDBJ whole genome shotgun (WGS) entry which is preliminary data.</text>
</comment>
<dbReference type="InterPro" id="IPR054491">
    <property type="entry name" value="MGH1-like_GH"/>
</dbReference>
<feature type="domain" description="Putative glycogen debranching enzyme N-terminal" evidence="1">
    <location>
        <begin position="9"/>
        <end position="191"/>
    </location>
</feature>
<dbReference type="InterPro" id="IPR012341">
    <property type="entry name" value="6hp_glycosidase-like_sf"/>
</dbReference>